<dbReference type="EMBL" id="KN831775">
    <property type="protein sequence ID" value="KIM43686.1"/>
    <property type="molecule type" value="Genomic_DNA"/>
</dbReference>
<evidence type="ECO:0008006" key="4">
    <source>
        <dbReference type="Google" id="ProtNLM"/>
    </source>
</evidence>
<dbReference type="Proteomes" id="UP000053424">
    <property type="component" value="Unassembled WGS sequence"/>
</dbReference>
<sequence>MERLRSLSKDFPLYEPLAGDVPTTPSSAIYKRVEAWISRMELDNHHDPSLEQHAFLWLTGATPRRTTTRNIAIMTHSSGRLAASLFFQGSPRTFDTLEESMVIQALAYQLGMNIEGMCSRIGDTVEKNPRLLKEGSADEIATKLIVEPLKAVVAAVQHHEDQGDEMPLTKVKSQPRLVIVDGLDEAPFSSEVQVHLLQILASIVNGLGAAFPLFFFISSAPEKHISEVFLNDPMISCTTRLCLGAGQRLEVDVGMFVTSAFEDVKKTYPDPMKIPSTWPSERDIFDLTIICCHDPSTYMPTAMTYLKSHYGPGSPPERLEALLKFPLVYDPHSSLPLVPLDSIYYEILSSASRIDEALDVLAVVCLSHHVKISPTSLDDFLGYPPGKVRETLKHLDSVIKLSNDDAEIRFDPKFKEFLLDPELSKEFNLAEEAGHALITKCVLKRIKPDLVDTRNWWEIEALYYHLPRSTPVPEILESLFKLDLSSYLHFLSIAVLTEILYPTGQVFGKNMASSVNQLFMWFHGKHLPGYSNDLLGHHMAAIDKWMCDQLSVEAKLVEFLPSDAHLCLGERELAKELLSVLSKDGASPADCIVLSILLARPEEEYMVVRQFIDDPLRCGGYFLDADRCARLAAACFRYIVSCGLHNDSRHPSQIVVDTSHIAVRSQPHADAVLPGINLRSIDIRHRGALSLLGKLIPRAAKNRELQKLLGEYTISHSDPKDVFYSEKATAAGAAKKYMTECGQKSIAASSITLLHQKHIVWPLCLVVVSATIIISISLVVGQ</sequence>
<accession>A0A0C3CJ11</accession>
<reference evidence="3" key="2">
    <citation type="submission" date="2015-01" db="EMBL/GenBank/DDBJ databases">
        <title>Evolutionary Origins and Diversification of the Mycorrhizal Mutualists.</title>
        <authorList>
            <consortium name="DOE Joint Genome Institute"/>
            <consortium name="Mycorrhizal Genomics Consortium"/>
            <person name="Kohler A."/>
            <person name="Kuo A."/>
            <person name="Nagy L.G."/>
            <person name="Floudas D."/>
            <person name="Copeland A."/>
            <person name="Barry K.W."/>
            <person name="Cichocki N."/>
            <person name="Veneault-Fourrey C."/>
            <person name="LaButti K."/>
            <person name="Lindquist E.A."/>
            <person name="Lipzen A."/>
            <person name="Lundell T."/>
            <person name="Morin E."/>
            <person name="Murat C."/>
            <person name="Riley R."/>
            <person name="Ohm R."/>
            <person name="Sun H."/>
            <person name="Tunlid A."/>
            <person name="Henrissat B."/>
            <person name="Grigoriev I.V."/>
            <person name="Hibbett D.S."/>
            <person name="Martin F."/>
        </authorList>
    </citation>
    <scope>NUCLEOTIDE SEQUENCE [LARGE SCALE GENOMIC DNA]</scope>
    <source>
        <strain evidence="3">h7</strain>
    </source>
</reference>
<proteinExistence type="predicted"/>
<dbReference type="STRING" id="686832.A0A0C3CJ11"/>
<keyword evidence="1" id="KW-1133">Transmembrane helix</keyword>
<gene>
    <name evidence="2" type="ORF">M413DRAFT_386523</name>
</gene>
<protein>
    <recommendedName>
        <fullName evidence="4">NACHT domain-containing protein</fullName>
    </recommendedName>
</protein>
<keyword evidence="3" id="KW-1185">Reference proteome</keyword>
<reference evidence="2 3" key="1">
    <citation type="submission" date="2014-04" db="EMBL/GenBank/DDBJ databases">
        <authorList>
            <consortium name="DOE Joint Genome Institute"/>
            <person name="Kuo A."/>
            <person name="Gay G."/>
            <person name="Dore J."/>
            <person name="Kohler A."/>
            <person name="Nagy L.G."/>
            <person name="Floudas D."/>
            <person name="Copeland A."/>
            <person name="Barry K.W."/>
            <person name="Cichocki N."/>
            <person name="Veneault-Fourrey C."/>
            <person name="LaButti K."/>
            <person name="Lindquist E.A."/>
            <person name="Lipzen A."/>
            <person name="Lundell T."/>
            <person name="Morin E."/>
            <person name="Murat C."/>
            <person name="Sun H."/>
            <person name="Tunlid A."/>
            <person name="Henrissat B."/>
            <person name="Grigoriev I.V."/>
            <person name="Hibbett D.S."/>
            <person name="Martin F."/>
            <person name="Nordberg H.P."/>
            <person name="Cantor M.N."/>
            <person name="Hua S.X."/>
        </authorList>
    </citation>
    <scope>NUCLEOTIDE SEQUENCE [LARGE SCALE GENOMIC DNA]</scope>
    <source>
        <strain evidence="3">h7</strain>
    </source>
</reference>
<evidence type="ECO:0000313" key="3">
    <source>
        <dbReference type="Proteomes" id="UP000053424"/>
    </source>
</evidence>
<keyword evidence="1" id="KW-0812">Transmembrane</keyword>
<evidence type="ECO:0000313" key="2">
    <source>
        <dbReference type="EMBL" id="KIM43686.1"/>
    </source>
</evidence>
<organism evidence="2 3">
    <name type="scientific">Hebeloma cylindrosporum</name>
    <dbReference type="NCBI Taxonomy" id="76867"/>
    <lineage>
        <taxon>Eukaryota</taxon>
        <taxon>Fungi</taxon>
        <taxon>Dikarya</taxon>
        <taxon>Basidiomycota</taxon>
        <taxon>Agaricomycotina</taxon>
        <taxon>Agaricomycetes</taxon>
        <taxon>Agaricomycetidae</taxon>
        <taxon>Agaricales</taxon>
        <taxon>Agaricineae</taxon>
        <taxon>Hymenogastraceae</taxon>
        <taxon>Hebeloma</taxon>
    </lineage>
</organism>
<dbReference type="OrthoDB" id="163438at2759"/>
<dbReference type="AlphaFoldDB" id="A0A0C3CJ11"/>
<name>A0A0C3CJ11_HEBCY</name>
<evidence type="ECO:0000256" key="1">
    <source>
        <dbReference type="SAM" id="Phobius"/>
    </source>
</evidence>
<dbReference type="HOGENOM" id="CLU_000288_6_10_1"/>
<feature type="transmembrane region" description="Helical" evidence="1">
    <location>
        <begin position="759"/>
        <end position="780"/>
    </location>
</feature>
<keyword evidence="1" id="KW-0472">Membrane</keyword>